<dbReference type="SUPFAM" id="SSF159501">
    <property type="entry name" value="EreA/ChaN-like"/>
    <property type="match status" value="1"/>
</dbReference>
<proteinExistence type="predicted"/>
<dbReference type="Pfam" id="PF04187">
    <property type="entry name" value="Cofac_haem_bdg"/>
    <property type="match status" value="1"/>
</dbReference>
<dbReference type="EMBL" id="JAUQOO010000012">
    <property type="protein sequence ID" value="MDO7928322.1"/>
    <property type="molecule type" value="Genomic_DNA"/>
</dbReference>
<keyword evidence="3" id="KW-1185">Reference proteome</keyword>
<accession>A0ABT9CUB2</accession>
<dbReference type="InterPro" id="IPR016773">
    <property type="entry name" value="Fe3_uptake_reg_CjrA_prd"/>
</dbReference>
<dbReference type="Gene3D" id="3.40.50.11550">
    <property type="match status" value="1"/>
</dbReference>
<feature type="domain" description="Haem-binding uptake Tiki superfamily ChaN" evidence="1">
    <location>
        <begin position="32"/>
        <end position="226"/>
    </location>
</feature>
<evidence type="ECO:0000259" key="1">
    <source>
        <dbReference type="Pfam" id="PF04187"/>
    </source>
</evidence>
<organism evidence="2 3">
    <name type="scientific">Pseudomonas serbiensis</name>
    <dbReference type="NCBI Taxonomy" id="3064350"/>
    <lineage>
        <taxon>Bacteria</taxon>
        <taxon>Pseudomonadati</taxon>
        <taxon>Pseudomonadota</taxon>
        <taxon>Gammaproteobacteria</taxon>
        <taxon>Pseudomonadales</taxon>
        <taxon>Pseudomonadaceae</taxon>
        <taxon>Pseudomonas</taxon>
    </lineage>
</organism>
<dbReference type="CDD" id="cd14727">
    <property type="entry name" value="ChanN-like"/>
    <property type="match status" value="1"/>
</dbReference>
<comment type="caution">
    <text evidence="2">The sequence shown here is derived from an EMBL/GenBank/DDBJ whole genome shotgun (WGS) entry which is preliminary data.</text>
</comment>
<dbReference type="Gene3D" id="1.10.8.760">
    <property type="entry name" value="Haem-binding uptake, Tiki superfamily, ChaN, domain 2"/>
    <property type="match status" value="1"/>
</dbReference>
<keyword evidence="2" id="KW-0449">Lipoprotein</keyword>
<protein>
    <submittedName>
        <fullName evidence="2">ChaN family lipoprotein</fullName>
    </submittedName>
</protein>
<dbReference type="InterPro" id="IPR007314">
    <property type="entry name" value="Cofac_haem-bd_dom"/>
</dbReference>
<dbReference type="PIRSF" id="PIRSF020419">
    <property type="entry name" value="Fe_uptake_reg_CjrA_prd"/>
    <property type="match status" value="1"/>
</dbReference>
<sequence>MPSSQSPDGHEHLDLGMIRDNRSGQLLTAQQLAQRLAIAPRILVGEQHDNPDHHALQLWLMQVLAARRPQGSLLLEMLTPDQQARVSAVQADLAQEKYPADLPAALHWQKAWDWSLYGPLMRYVLAQPYPVLSANLDAHEVMSIYRQLPESSGTRSTAPAVRERLLAQIRDAHCGRLPEEQLPAMLAVQQQRDRRMAQSLLAAPVPAVLFAGAWHVRKDVGVPLHLADLGVTEPVVVLLLAQEGEEVEPQSADYVWYTAAIPGKDYCAQFRQRSPDT</sequence>
<name>A0ABT9CUB2_9PSED</name>
<evidence type="ECO:0000313" key="3">
    <source>
        <dbReference type="Proteomes" id="UP001223016"/>
    </source>
</evidence>
<dbReference type="Proteomes" id="UP001223016">
    <property type="component" value="Unassembled WGS sequence"/>
</dbReference>
<gene>
    <name evidence="2" type="ORF">Q6A51_16150</name>
</gene>
<evidence type="ECO:0000313" key="2">
    <source>
        <dbReference type="EMBL" id="MDO7928322.1"/>
    </source>
</evidence>
<reference evidence="2 3" key="1">
    <citation type="submission" date="2023-07" db="EMBL/GenBank/DDBJ databases">
        <title>Identification of four novel Pseudomonas species associated with bacterial leaf spot of cucurbits.</title>
        <authorList>
            <person name="Fullem K.R."/>
        </authorList>
    </citation>
    <scope>NUCLEOTIDE SEQUENCE [LARGE SCALE GENOMIC DNA]</scope>
    <source>
        <strain evidence="2 3">KFB 138</strain>
    </source>
</reference>